<evidence type="ECO:0000313" key="12">
    <source>
        <dbReference type="Proteomes" id="UP000197783"/>
    </source>
</evidence>
<dbReference type="InterPro" id="IPR037103">
    <property type="entry name" value="Tubulin/FtsZ-like_C"/>
</dbReference>
<evidence type="ECO:0000259" key="9">
    <source>
        <dbReference type="SMART" id="SM00864"/>
    </source>
</evidence>
<dbReference type="InterPro" id="IPR008280">
    <property type="entry name" value="Tub_FtsZ_C"/>
</dbReference>
<feature type="binding site" evidence="5">
    <location>
        <position position="146"/>
    </location>
    <ligand>
        <name>GTP</name>
        <dbReference type="ChEBI" id="CHEBI:37565"/>
    </ligand>
</feature>
<feature type="compositionally biased region" description="Low complexity" evidence="8">
    <location>
        <begin position="341"/>
        <end position="361"/>
    </location>
</feature>
<feature type="binding site" evidence="5">
    <location>
        <position position="142"/>
    </location>
    <ligand>
        <name>GTP</name>
        <dbReference type="ChEBI" id="CHEBI:37565"/>
    </ligand>
</feature>
<dbReference type="OrthoDB" id="9813375at2"/>
<keyword evidence="3 5" id="KW-0547">Nucleotide-binding</keyword>
<comment type="similarity">
    <text evidence="1 5 7">Belongs to the FtsZ family.</text>
</comment>
<evidence type="ECO:0000256" key="3">
    <source>
        <dbReference type="ARBA" id="ARBA00022741"/>
    </source>
</evidence>
<feature type="binding site" evidence="5">
    <location>
        <begin position="111"/>
        <end position="113"/>
    </location>
    <ligand>
        <name>GTP</name>
        <dbReference type="ChEBI" id="CHEBI:37565"/>
    </ligand>
</feature>
<dbReference type="PRINTS" id="PR00423">
    <property type="entry name" value="CELLDVISFTSZ"/>
</dbReference>
<comment type="subcellular location">
    <subcellularLocation>
        <location evidence="5">Cytoplasm</location>
    </subcellularLocation>
    <text evidence="5">Assembles at midcell at the inner surface of the cytoplasmic membrane.</text>
</comment>
<dbReference type="GO" id="GO:0032153">
    <property type="term" value="C:cell division site"/>
    <property type="evidence" value="ECO:0007669"/>
    <property type="project" value="UniProtKB-UniRule"/>
</dbReference>
<comment type="function">
    <text evidence="5 7">Essential cell division protein that forms a contractile ring structure (Z ring) at the future cell division site. The regulation of the ring assembly controls the timing and the location of cell division. One of the functions of the FtsZ ring is to recruit other cell division proteins to the septum to produce a new cell wall between the dividing cells. Binds GTP and shows GTPase activity.</text>
</comment>
<dbReference type="EMBL" id="NBBJ01000001">
    <property type="protein sequence ID" value="OWK32061.1"/>
    <property type="molecule type" value="Genomic_DNA"/>
</dbReference>
<dbReference type="GO" id="GO:0051258">
    <property type="term" value="P:protein polymerization"/>
    <property type="evidence" value="ECO:0007669"/>
    <property type="project" value="UniProtKB-UniRule"/>
</dbReference>
<dbReference type="InterPro" id="IPR036525">
    <property type="entry name" value="Tubulin/FtsZ_GTPase_sf"/>
</dbReference>
<feature type="region of interest" description="Disordered" evidence="8">
    <location>
        <begin position="341"/>
        <end position="383"/>
    </location>
</feature>
<comment type="subunit">
    <text evidence="5">Homodimer. Polymerizes to form a dynamic ring structure in a strictly GTP-dependent manner. Interacts directly with several other division proteins.</text>
</comment>
<dbReference type="GO" id="GO:0003924">
    <property type="term" value="F:GTPase activity"/>
    <property type="evidence" value="ECO:0007669"/>
    <property type="project" value="UniProtKB-UniRule"/>
</dbReference>
<dbReference type="PANTHER" id="PTHR30314:SF3">
    <property type="entry name" value="MITOCHONDRIAL DIVISION PROTEIN FSZA"/>
    <property type="match status" value="1"/>
</dbReference>
<dbReference type="PANTHER" id="PTHR30314">
    <property type="entry name" value="CELL DIVISION PROTEIN FTSZ-RELATED"/>
    <property type="match status" value="1"/>
</dbReference>
<evidence type="ECO:0000256" key="1">
    <source>
        <dbReference type="ARBA" id="ARBA00009690"/>
    </source>
</evidence>
<dbReference type="SMART" id="SM00865">
    <property type="entry name" value="Tubulin_C"/>
    <property type="match status" value="1"/>
</dbReference>
<organism evidence="11 12">
    <name type="scientific">Sphingomonas mucosissima</name>
    <dbReference type="NCBI Taxonomy" id="370959"/>
    <lineage>
        <taxon>Bacteria</taxon>
        <taxon>Pseudomonadati</taxon>
        <taxon>Pseudomonadota</taxon>
        <taxon>Alphaproteobacteria</taxon>
        <taxon>Sphingomonadales</taxon>
        <taxon>Sphingomonadaceae</taxon>
        <taxon>Sphingomonas</taxon>
    </lineage>
</organism>
<protein>
    <recommendedName>
        <fullName evidence="5 6">Cell division protein FtsZ</fullName>
    </recommendedName>
</protein>
<dbReference type="PROSITE" id="PS01135">
    <property type="entry name" value="FTSZ_2"/>
    <property type="match status" value="1"/>
</dbReference>
<dbReference type="InterPro" id="IPR024757">
    <property type="entry name" value="FtsZ_C"/>
</dbReference>
<evidence type="ECO:0000256" key="5">
    <source>
        <dbReference type="HAMAP-Rule" id="MF_00909"/>
    </source>
</evidence>
<feature type="binding site" evidence="5">
    <location>
        <position position="190"/>
    </location>
    <ligand>
        <name>GTP</name>
        <dbReference type="ChEBI" id="CHEBI:37565"/>
    </ligand>
</feature>
<gene>
    <name evidence="5 11" type="primary">ftsZ</name>
    <name evidence="11" type="ORF">SPMU_03820</name>
</gene>
<name>A0A245ZQR2_9SPHN</name>
<keyword evidence="5 7" id="KW-0131">Cell cycle</keyword>
<feature type="domain" description="Tubulin/FtsZ 2-layer sandwich" evidence="10">
    <location>
        <begin position="210"/>
        <end position="328"/>
    </location>
</feature>
<dbReference type="PROSITE" id="PS01134">
    <property type="entry name" value="FTSZ_1"/>
    <property type="match status" value="1"/>
</dbReference>
<keyword evidence="5 7" id="KW-0717">Septation</keyword>
<evidence type="ECO:0000256" key="6">
    <source>
        <dbReference type="NCBIfam" id="TIGR00065"/>
    </source>
</evidence>
<dbReference type="RefSeq" id="WP_088331376.1">
    <property type="nucleotide sequence ID" value="NZ_NBBJ01000001.1"/>
</dbReference>
<feature type="region of interest" description="Disordered" evidence="8">
    <location>
        <begin position="416"/>
        <end position="511"/>
    </location>
</feature>
<dbReference type="NCBIfam" id="TIGR00065">
    <property type="entry name" value="ftsZ"/>
    <property type="match status" value="1"/>
</dbReference>
<dbReference type="Proteomes" id="UP000197783">
    <property type="component" value="Unassembled WGS sequence"/>
</dbReference>
<dbReference type="FunFam" id="3.40.50.1440:FF:000001">
    <property type="entry name" value="Cell division protein FtsZ"/>
    <property type="match status" value="1"/>
</dbReference>
<keyword evidence="12" id="KW-1185">Reference proteome</keyword>
<dbReference type="InterPro" id="IPR003008">
    <property type="entry name" value="Tubulin_FtsZ_GTPase"/>
</dbReference>
<dbReference type="SMART" id="SM00864">
    <property type="entry name" value="Tubulin"/>
    <property type="match status" value="1"/>
</dbReference>
<dbReference type="GO" id="GO:0000917">
    <property type="term" value="P:division septum assembly"/>
    <property type="evidence" value="ECO:0007669"/>
    <property type="project" value="UniProtKB-KW"/>
</dbReference>
<evidence type="ECO:0000256" key="7">
    <source>
        <dbReference type="RuleBase" id="RU000631"/>
    </source>
</evidence>
<evidence type="ECO:0000256" key="4">
    <source>
        <dbReference type="ARBA" id="ARBA00023134"/>
    </source>
</evidence>
<dbReference type="CDD" id="cd02201">
    <property type="entry name" value="FtsZ_type1"/>
    <property type="match status" value="1"/>
</dbReference>
<dbReference type="FunFam" id="3.30.1330.20:FF:000011">
    <property type="entry name" value="Cell division protein FtsZ"/>
    <property type="match status" value="1"/>
</dbReference>
<keyword evidence="5 7" id="KW-0132">Cell division</keyword>
<evidence type="ECO:0000259" key="10">
    <source>
        <dbReference type="SMART" id="SM00865"/>
    </source>
</evidence>
<feature type="domain" description="Tubulin/FtsZ GTPase" evidence="9">
    <location>
        <begin position="16"/>
        <end position="208"/>
    </location>
</feature>
<evidence type="ECO:0000256" key="8">
    <source>
        <dbReference type="SAM" id="MobiDB-lite"/>
    </source>
</evidence>
<dbReference type="InterPro" id="IPR020805">
    <property type="entry name" value="Cell_div_FtsZ_CS"/>
</dbReference>
<dbReference type="GO" id="GO:0043093">
    <property type="term" value="P:FtsZ-dependent cytokinesis"/>
    <property type="evidence" value="ECO:0007669"/>
    <property type="project" value="UniProtKB-UniRule"/>
</dbReference>
<dbReference type="GO" id="GO:0005525">
    <property type="term" value="F:GTP binding"/>
    <property type="evidence" value="ECO:0007669"/>
    <property type="project" value="UniProtKB-UniRule"/>
</dbReference>
<comment type="caution">
    <text evidence="11">The sequence shown here is derived from an EMBL/GenBank/DDBJ whole genome shotgun (WGS) entry which is preliminary data.</text>
</comment>
<accession>A0A245ZQR2</accession>
<keyword evidence="4 5" id="KW-0342">GTP-binding</keyword>
<dbReference type="HAMAP" id="MF_00909">
    <property type="entry name" value="FtsZ"/>
    <property type="match status" value="1"/>
</dbReference>
<dbReference type="Pfam" id="PF00091">
    <property type="entry name" value="Tubulin"/>
    <property type="match status" value="1"/>
</dbReference>
<dbReference type="AlphaFoldDB" id="A0A245ZQR2"/>
<dbReference type="InterPro" id="IPR000158">
    <property type="entry name" value="Cell_div_FtsZ"/>
</dbReference>
<dbReference type="SUPFAM" id="SSF55307">
    <property type="entry name" value="Tubulin C-terminal domain-like"/>
    <property type="match status" value="1"/>
</dbReference>
<reference evidence="11 12" key="1">
    <citation type="submission" date="2017-03" db="EMBL/GenBank/DDBJ databases">
        <title>Genome sequence of Sphingomonas mucosissima DSM 17494.</title>
        <authorList>
            <person name="Poehlein A."/>
            <person name="Wuebbeler J.H."/>
            <person name="Steinbuechel A."/>
            <person name="Daniel R."/>
        </authorList>
    </citation>
    <scope>NUCLEOTIDE SEQUENCE [LARGE SCALE GENOMIC DNA]</scope>
    <source>
        <strain evidence="11 12">DSM 17494</strain>
    </source>
</reference>
<feature type="compositionally biased region" description="Low complexity" evidence="8">
    <location>
        <begin position="369"/>
        <end position="383"/>
    </location>
</feature>
<proteinExistence type="inferred from homology"/>
<sequence length="511" mass="52532">MGIEFIAPEVDELTPKIAVIGVGGAGGNAIANMMRADVQGVDFLVANTDAQALKQSIAPQKIQLGAKITQGLGAGSRPEIGRAAAEETIEQVSKLLEGAHMCFIAAGMGGGTGTGAAPVIAKAARDMGILTVGVVTKPFAFEGARRGKSADQGIEELQKFVDTLIVIPNQNLFLIANANTTFKQAFELADEVLQQGVRGITDLMVMPGLINLDFADVRSVMQEMGKAMMGTGEADGDDRALIAAQKAIANPLLDGVSMQGAKGVIISITGGEDMRLLEVDEAANHIRELVDPEANIIWGSAFNPDLEGRIRVSVVATGIEAVERTEAPAAEPARAFSFSAPRRPEAAPAPTAAAAPAAAPAPAAPASPAPVAQPTGAAAGAMSAGVPAPGVTPSVQPSAAARGVEEAAGDELLLGSDTMVPAPQPGAAAATPSKQEEPRVFGEDDAAEAPRRRWLSGGDGAADVPPQPRVKLGGTLFERMQNASRGTTRGPDEEGKDALEIPRFLHRQNNQ</sequence>
<dbReference type="Pfam" id="PF12327">
    <property type="entry name" value="FtsZ_C"/>
    <property type="match status" value="1"/>
</dbReference>
<feature type="compositionally biased region" description="Basic and acidic residues" evidence="8">
    <location>
        <begin position="490"/>
        <end position="500"/>
    </location>
</feature>
<dbReference type="Gene3D" id="3.40.50.1440">
    <property type="entry name" value="Tubulin/FtsZ, GTPase domain"/>
    <property type="match status" value="1"/>
</dbReference>
<feature type="binding site" evidence="5">
    <location>
        <begin position="24"/>
        <end position="28"/>
    </location>
    <ligand>
        <name>GTP</name>
        <dbReference type="ChEBI" id="CHEBI:37565"/>
    </ligand>
</feature>
<evidence type="ECO:0000256" key="2">
    <source>
        <dbReference type="ARBA" id="ARBA00022490"/>
    </source>
</evidence>
<keyword evidence="2 5" id="KW-0963">Cytoplasm</keyword>
<dbReference type="InterPro" id="IPR045061">
    <property type="entry name" value="FtsZ/CetZ"/>
</dbReference>
<dbReference type="GO" id="GO:0005737">
    <property type="term" value="C:cytoplasm"/>
    <property type="evidence" value="ECO:0007669"/>
    <property type="project" value="UniProtKB-SubCell"/>
</dbReference>
<dbReference type="Gene3D" id="3.30.1330.20">
    <property type="entry name" value="Tubulin/FtsZ, C-terminal domain"/>
    <property type="match status" value="1"/>
</dbReference>
<evidence type="ECO:0000313" key="11">
    <source>
        <dbReference type="EMBL" id="OWK32061.1"/>
    </source>
</evidence>
<dbReference type="InterPro" id="IPR018316">
    <property type="entry name" value="Tubulin/FtsZ_2-layer-sand-dom"/>
</dbReference>
<dbReference type="SUPFAM" id="SSF52490">
    <property type="entry name" value="Tubulin nucleotide-binding domain-like"/>
    <property type="match status" value="1"/>
</dbReference>